<evidence type="ECO:0000256" key="10">
    <source>
        <dbReference type="ARBA" id="ARBA00038489"/>
    </source>
</evidence>
<keyword evidence="5" id="KW-0049">Antioxidant</keyword>
<dbReference type="PANTHER" id="PTHR42801">
    <property type="entry name" value="THIOREDOXIN-DEPENDENT PEROXIDE REDUCTASE"/>
    <property type="match status" value="1"/>
</dbReference>
<evidence type="ECO:0000256" key="7">
    <source>
        <dbReference type="ARBA" id="ARBA00023157"/>
    </source>
</evidence>
<keyword evidence="8" id="KW-0676">Redox-active center</keyword>
<feature type="domain" description="Thioredoxin" evidence="14">
    <location>
        <begin position="37"/>
        <end position="184"/>
    </location>
</feature>
<dbReference type="SUPFAM" id="SSF52833">
    <property type="entry name" value="Thioredoxin-like"/>
    <property type="match status" value="1"/>
</dbReference>
<dbReference type="EMBL" id="QEKI01000014">
    <property type="protein sequence ID" value="PVY38904.1"/>
    <property type="molecule type" value="Genomic_DNA"/>
</dbReference>
<evidence type="ECO:0000256" key="6">
    <source>
        <dbReference type="ARBA" id="ARBA00023002"/>
    </source>
</evidence>
<dbReference type="InterPro" id="IPR000866">
    <property type="entry name" value="AhpC/TSA"/>
</dbReference>
<dbReference type="PANTHER" id="PTHR42801:SF4">
    <property type="entry name" value="AHPC_TSA FAMILY PROTEIN"/>
    <property type="match status" value="1"/>
</dbReference>
<evidence type="ECO:0000256" key="5">
    <source>
        <dbReference type="ARBA" id="ARBA00022862"/>
    </source>
</evidence>
<dbReference type="InterPro" id="IPR036249">
    <property type="entry name" value="Thioredoxin-like_sf"/>
</dbReference>
<dbReference type="PROSITE" id="PS51352">
    <property type="entry name" value="THIOREDOXIN_2"/>
    <property type="match status" value="1"/>
</dbReference>
<dbReference type="InterPro" id="IPR013766">
    <property type="entry name" value="Thioredoxin_domain"/>
</dbReference>
<dbReference type="Gene3D" id="3.40.30.10">
    <property type="entry name" value="Glutaredoxin"/>
    <property type="match status" value="1"/>
</dbReference>
<comment type="similarity">
    <text evidence="10">Belongs to the peroxiredoxin family. BCP/PrxQ subfamily.</text>
</comment>
<dbReference type="AlphaFoldDB" id="A0A2U1AR56"/>
<dbReference type="GO" id="GO:0034599">
    <property type="term" value="P:cellular response to oxidative stress"/>
    <property type="evidence" value="ECO:0007669"/>
    <property type="project" value="TreeGrafter"/>
</dbReference>
<dbReference type="GO" id="GO:0008379">
    <property type="term" value="F:thioredoxin peroxidase activity"/>
    <property type="evidence" value="ECO:0007669"/>
    <property type="project" value="TreeGrafter"/>
</dbReference>
<sequence>MTLTCKGHKVPDKTEQAGAQGIAYTSGASEKQKPMELKIGDKAPEFEAKDQDGNTVKLSDYRGKKVILYFYPKDDTSGCTAQSCNLRDNYSDLQREGYEVIGVSIDGEKSHQKFISKYELPFTLLADTDKQLVEQYGVWQEKSMYGRKYMGTMRFTFIIDENGSIEDIITKVKTADHAAQILKK</sequence>
<dbReference type="GO" id="GO:0045454">
    <property type="term" value="P:cell redox homeostasis"/>
    <property type="evidence" value="ECO:0007669"/>
    <property type="project" value="TreeGrafter"/>
</dbReference>
<evidence type="ECO:0000256" key="2">
    <source>
        <dbReference type="ARBA" id="ARBA00011245"/>
    </source>
</evidence>
<keyword evidence="4" id="KW-0575">Peroxidase</keyword>
<name>A0A2U1AR56_9BACT</name>
<gene>
    <name evidence="15" type="ORF">C8E01_11470</name>
</gene>
<proteinExistence type="inferred from homology"/>
<evidence type="ECO:0000256" key="1">
    <source>
        <dbReference type="ARBA" id="ARBA00003330"/>
    </source>
</evidence>
<evidence type="ECO:0000256" key="11">
    <source>
        <dbReference type="ARBA" id="ARBA00042639"/>
    </source>
</evidence>
<dbReference type="InterPro" id="IPR050924">
    <property type="entry name" value="Peroxiredoxin_BCP/PrxQ"/>
</dbReference>
<comment type="function">
    <text evidence="1">Thiol-specific peroxidase that catalyzes the reduction of hydrogen peroxide and organic hydroperoxides to water and alcohols, respectively. Plays a role in cell protection against oxidative stress by detoxifying peroxides and as sensor of hydrogen peroxide-mediated signaling events.</text>
</comment>
<comment type="subunit">
    <text evidence="2">Monomer.</text>
</comment>
<dbReference type="EC" id="1.11.1.24" evidence="3"/>
<dbReference type="Pfam" id="PF00578">
    <property type="entry name" value="AhpC-TSA"/>
    <property type="match status" value="1"/>
</dbReference>
<reference evidence="15 16" key="1">
    <citation type="submission" date="2018-04" db="EMBL/GenBank/DDBJ databases">
        <title>Genomic Encyclopedia of Type Strains, Phase IV (KMG-IV): sequencing the most valuable type-strain genomes for metagenomic binning, comparative biology and taxonomic classification.</title>
        <authorList>
            <person name="Goeker M."/>
        </authorList>
    </citation>
    <scope>NUCLEOTIDE SEQUENCE [LARGE SCALE GENOMIC DNA]</scope>
    <source>
        <strain evidence="15 16">DSM 100231</strain>
    </source>
</reference>
<keyword evidence="7" id="KW-1015">Disulfide bond</keyword>
<evidence type="ECO:0000256" key="3">
    <source>
        <dbReference type="ARBA" id="ARBA00013017"/>
    </source>
</evidence>
<dbReference type="FunFam" id="3.40.30.10:FF:000007">
    <property type="entry name" value="Thioredoxin-dependent thiol peroxidase"/>
    <property type="match status" value="1"/>
</dbReference>
<accession>A0A2U1AR56</accession>
<organism evidence="15 16">
    <name type="scientific">Pontibacter virosus</name>
    <dbReference type="NCBI Taxonomy" id="1765052"/>
    <lineage>
        <taxon>Bacteria</taxon>
        <taxon>Pseudomonadati</taxon>
        <taxon>Bacteroidota</taxon>
        <taxon>Cytophagia</taxon>
        <taxon>Cytophagales</taxon>
        <taxon>Hymenobacteraceae</taxon>
        <taxon>Pontibacter</taxon>
    </lineage>
</organism>
<dbReference type="GO" id="GO:0005737">
    <property type="term" value="C:cytoplasm"/>
    <property type="evidence" value="ECO:0007669"/>
    <property type="project" value="TreeGrafter"/>
</dbReference>
<protein>
    <recommendedName>
        <fullName evidence="3">thioredoxin-dependent peroxiredoxin</fullName>
        <ecNumber evidence="3">1.11.1.24</ecNumber>
    </recommendedName>
    <alternativeName>
        <fullName evidence="9">Thioredoxin peroxidase</fullName>
    </alternativeName>
    <alternativeName>
        <fullName evidence="11">Thioredoxin-dependent peroxiredoxin Bcp</fullName>
    </alternativeName>
</protein>
<evidence type="ECO:0000256" key="9">
    <source>
        <dbReference type="ARBA" id="ARBA00032824"/>
    </source>
</evidence>
<feature type="region of interest" description="Disordered" evidence="13">
    <location>
        <begin position="1"/>
        <end position="33"/>
    </location>
</feature>
<evidence type="ECO:0000256" key="8">
    <source>
        <dbReference type="ARBA" id="ARBA00023284"/>
    </source>
</evidence>
<dbReference type="NCBIfam" id="NF006960">
    <property type="entry name" value="PRK09437.1"/>
    <property type="match status" value="1"/>
</dbReference>
<comment type="catalytic activity">
    <reaction evidence="12">
        <text>a hydroperoxide + [thioredoxin]-dithiol = an alcohol + [thioredoxin]-disulfide + H2O</text>
        <dbReference type="Rhea" id="RHEA:62620"/>
        <dbReference type="Rhea" id="RHEA-COMP:10698"/>
        <dbReference type="Rhea" id="RHEA-COMP:10700"/>
        <dbReference type="ChEBI" id="CHEBI:15377"/>
        <dbReference type="ChEBI" id="CHEBI:29950"/>
        <dbReference type="ChEBI" id="CHEBI:30879"/>
        <dbReference type="ChEBI" id="CHEBI:35924"/>
        <dbReference type="ChEBI" id="CHEBI:50058"/>
        <dbReference type="EC" id="1.11.1.24"/>
    </reaction>
</comment>
<keyword evidence="6" id="KW-0560">Oxidoreductase</keyword>
<keyword evidence="16" id="KW-1185">Reference proteome</keyword>
<evidence type="ECO:0000256" key="13">
    <source>
        <dbReference type="SAM" id="MobiDB-lite"/>
    </source>
</evidence>
<dbReference type="Proteomes" id="UP000245466">
    <property type="component" value="Unassembled WGS sequence"/>
</dbReference>
<evidence type="ECO:0000259" key="14">
    <source>
        <dbReference type="PROSITE" id="PS51352"/>
    </source>
</evidence>
<evidence type="ECO:0000313" key="16">
    <source>
        <dbReference type="Proteomes" id="UP000245466"/>
    </source>
</evidence>
<dbReference type="CDD" id="cd03017">
    <property type="entry name" value="PRX_BCP"/>
    <property type="match status" value="1"/>
</dbReference>
<evidence type="ECO:0000256" key="4">
    <source>
        <dbReference type="ARBA" id="ARBA00022559"/>
    </source>
</evidence>
<evidence type="ECO:0000313" key="15">
    <source>
        <dbReference type="EMBL" id="PVY38904.1"/>
    </source>
</evidence>
<comment type="caution">
    <text evidence="15">The sequence shown here is derived from an EMBL/GenBank/DDBJ whole genome shotgun (WGS) entry which is preliminary data.</text>
</comment>
<evidence type="ECO:0000256" key="12">
    <source>
        <dbReference type="ARBA" id="ARBA00049091"/>
    </source>
</evidence>